<dbReference type="EMBL" id="JBHSXM010000001">
    <property type="protein sequence ID" value="MFC6835712.1"/>
    <property type="molecule type" value="Genomic_DNA"/>
</dbReference>
<dbReference type="PANTHER" id="PTHR43833">
    <property type="entry name" value="POTASSIUM CHANNEL PROTEIN 2-RELATED-RELATED"/>
    <property type="match status" value="1"/>
</dbReference>
<reference evidence="4 5" key="1">
    <citation type="journal article" date="2019" name="Int. J. Syst. Evol. Microbiol.">
        <title>The Global Catalogue of Microorganisms (GCM) 10K type strain sequencing project: providing services to taxonomists for standard genome sequencing and annotation.</title>
        <authorList>
            <consortium name="The Broad Institute Genomics Platform"/>
            <consortium name="The Broad Institute Genome Sequencing Center for Infectious Disease"/>
            <person name="Wu L."/>
            <person name="Ma J."/>
        </authorList>
    </citation>
    <scope>NUCLEOTIDE SEQUENCE [LARGE SCALE GENOMIC DNA]</scope>
    <source>
        <strain evidence="4 5">PSRA2</strain>
    </source>
</reference>
<dbReference type="Gene3D" id="1.10.287.70">
    <property type="match status" value="1"/>
</dbReference>
<keyword evidence="4" id="KW-0407">Ion channel</keyword>
<evidence type="ECO:0000313" key="5">
    <source>
        <dbReference type="Proteomes" id="UP001596406"/>
    </source>
</evidence>
<evidence type="ECO:0000256" key="1">
    <source>
        <dbReference type="SAM" id="Phobius"/>
    </source>
</evidence>
<dbReference type="AlphaFoldDB" id="A0ABD5UAC7"/>
<dbReference type="PROSITE" id="PS51202">
    <property type="entry name" value="RCK_C"/>
    <property type="match status" value="2"/>
</dbReference>
<dbReference type="InterPro" id="IPR006037">
    <property type="entry name" value="RCK_C"/>
</dbReference>
<feature type="domain" description="RCK N-terminal" evidence="2">
    <location>
        <begin position="338"/>
        <end position="446"/>
    </location>
</feature>
<dbReference type="InterPro" id="IPR036721">
    <property type="entry name" value="RCK_C_sf"/>
</dbReference>
<dbReference type="RefSeq" id="WP_304447408.1">
    <property type="nucleotide sequence ID" value="NZ_JARRAH010000001.1"/>
</dbReference>
<dbReference type="Gene3D" id="3.40.50.720">
    <property type="entry name" value="NAD(P)-binding Rossmann-like Domain"/>
    <property type="match status" value="2"/>
</dbReference>
<dbReference type="PANTHER" id="PTHR43833:SF9">
    <property type="entry name" value="POTASSIUM CHANNEL PROTEIN YUGO-RELATED"/>
    <property type="match status" value="1"/>
</dbReference>
<gene>
    <name evidence="4" type="ORF">ACFQHK_04220</name>
</gene>
<dbReference type="Proteomes" id="UP001596406">
    <property type="component" value="Unassembled WGS sequence"/>
</dbReference>
<dbReference type="InterPro" id="IPR036291">
    <property type="entry name" value="NAD(P)-bd_dom_sf"/>
</dbReference>
<keyword evidence="4" id="KW-0406">Ion transport</keyword>
<comment type="caution">
    <text evidence="4">The sequence shown here is derived from an EMBL/GenBank/DDBJ whole genome shotgun (WGS) entry which is preliminary data.</text>
</comment>
<keyword evidence="5" id="KW-1185">Reference proteome</keyword>
<evidence type="ECO:0000259" key="3">
    <source>
        <dbReference type="PROSITE" id="PS51202"/>
    </source>
</evidence>
<dbReference type="PROSITE" id="PS51201">
    <property type="entry name" value="RCK_N"/>
    <property type="match status" value="2"/>
</dbReference>
<dbReference type="InterPro" id="IPR050721">
    <property type="entry name" value="Trk_Ktr_HKT_K-transport"/>
</dbReference>
<name>A0ABD5UAC7_9EURY</name>
<accession>A0ABD5UAC7</accession>
<feature type="domain" description="RCK C-terminal" evidence="3">
    <location>
        <begin position="458"/>
        <end position="543"/>
    </location>
</feature>
<protein>
    <submittedName>
        <fullName evidence="4">Potassium channel family protein</fullName>
    </submittedName>
</protein>
<dbReference type="SUPFAM" id="SSF81324">
    <property type="entry name" value="Voltage-gated potassium channels"/>
    <property type="match status" value="1"/>
</dbReference>
<feature type="transmembrane region" description="Helical" evidence="1">
    <location>
        <begin position="69"/>
        <end position="94"/>
    </location>
</feature>
<dbReference type="InterPro" id="IPR003148">
    <property type="entry name" value="RCK_N"/>
</dbReference>
<keyword evidence="1" id="KW-0812">Transmembrane</keyword>
<organism evidence="4 5">
    <name type="scientific">Halomarina ordinaria</name>
    <dbReference type="NCBI Taxonomy" id="3033939"/>
    <lineage>
        <taxon>Archaea</taxon>
        <taxon>Methanobacteriati</taxon>
        <taxon>Methanobacteriota</taxon>
        <taxon>Stenosarchaea group</taxon>
        <taxon>Halobacteria</taxon>
        <taxon>Halobacteriales</taxon>
        <taxon>Natronomonadaceae</taxon>
        <taxon>Halomarina</taxon>
    </lineage>
</organism>
<feature type="transmembrane region" description="Helical" evidence="1">
    <location>
        <begin position="12"/>
        <end position="28"/>
    </location>
</feature>
<dbReference type="Pfam" id="PF02254">
    <property type="entry name" value="TrkA_N"/>
    <property type="match status" value="2"/>
</dbReference>
<sequence length="543" mass="58505">MDTWQRRTVRYSLWLFAVILLYAVGYYSGMRVFEGDPKTFLHALQVVVETFTTTGFGSDAPWESWQMNLFVIVMDLTGVALIFLALPVLVFPALEESLATAAPTGVDGFTDHVVVAGYTARVRALVDELERRGIEYVVVEPDRDRAADVHESGTTVVHGDPESVAVCRERVHLPDARALVADVDDETNASVALTAKQVCDVPVVTFVEDPDLAEYQRLAGSDQVLSPRQLVGRSLATKVTAGLSRDLGGAVEIADDFDIVELPVQAGSDLTGVTVAASGISERTGANVIGAWFRGEFVTPPSPEAYIDEQTILLVAGNERQLERLKRLTLSEQRRLRRGRVIVAGYGMVGSTVAGALEDADVPCLTLDRTDMPGVDVVGDVTDGDVLEEASLSEASTVILTLPDDTTTVFATLVVRDLAPDVEILARADSPESVEKLYRAGADYVLSLAVVSGRMLASTLLGEEVVTYDQQVEIVRTEPGPLAGRTLGDADVRARTGCTVVAVERDGEMRTELGPDFELREGDDLVVTGTDAAVSEFSQWVEG</sequence>
<dbReference type="SUPFAM" id="SSF116726">
    <property type="entry name" value="TrkA C-terminal domain-like"/>
    <property type="match status" value="2"/>
</dbReference>
<dbReference type="Gene3D" id="3.30.70.1450">
    <property type="entry name" value="Regulator of K+ conductance, C-terminal domain"/>
    <property type="match status" value="2"/>
</dbReference>
<feature type="domain" description="RCK N-terminal" evidence="2">
    <location>
        <begin position="110"/>
        <end position="226"/>
    </location>
</feature>
<evidence type="ECO:0000313" key="4">
    <source>
        <dbReference type="EMBL" id="MFC6835712.1"/>
    </source>
</evidence>
<feature type="domain" description="RCK C-terminal" evidence="3">
    <location>
        <begin position="247"/>
        <end position="331"/>
    </location>
</feature>
<feature type="transmembrane region" description="Helical" evidence="1">
    <location>
        <begin position="40"/>
        <end position="57"/>
    </location>
</feature>
<keyword evidence="4" id="KW-0813">Transport</keyword>
<dbReference type="Pfam" id="PF02080">
    <property type="entry name" value="TrkA_C"/>
    <property type="match status" value="2"/>
</dbReference>
<keyword evidence="1" id="KW-0472">Membrane</keyword>
<dbReference type="SUPFAM" id="SSF51735">
    <property type="entry name" value="NAD(P)-binding Rossmann-fold domains"/>
    <property type="match status" value="2"/>
</dbReference>
<dbReference type="GO" id="GO:0034220">
    <property type="term" value="P:monoatomic ion transmembrane transport"/>
    <property type="evidence" value="ECO:0007669"/>
    <property type="project" value="UniProtKB-KW"/>
</dbReference>
<proteinExistence type="predicted"/>
<evidence type="ECO:0000259" key="2">
    <source>
        <dbReference type="PROSITE" id="PS51201"/>
    </source>
</evidence>
<keyword evidence="1" id="KW-1133">Transmembrane helix</keyword>